<evidence type="ECO:0000313" key="11">
    <source>
        <dbReference type="EMBL" id="GAA0875356.1"/>
    </source>
</evidence>
<keyword evidence="4" id="KW-0479">Metal-binding</keyword>
<dbReference type="RefSeq" id="WP_343786747.1">
    <property type="nucleotide sequence ID" value="NZ_BAAAFH010000011.1"/>
</dbReference>
<dbReference type="SUPFAM" id="SSF55957">
    <property type="entry name" value="Phosphoglucomutase, C-terminal domain"/>
    <property type="match status" value="1"/>
</dbReference>
<name>A0ABP3Y185_9FLAO</name>
<dbReference type="Gene3D" id="3.30.310.50">
    <property type="entry name" value="Alpha-D-phosphohexomutase, C-terminal domain"/>
    <property type="match status" value="1"/>
</dbReference>
<feature type="domain" description="Alpha-D-phosphohexomutase alpha/beta/alpha" evidence="8">
    <location>
        <begin position="6"/>
        <end position="136"/>
    </location>
</feature>
<dbReference type="InterPro" id="IPR005841">
    <property type="entry name" value="Alpha-D-phosphohexomutase_SF"/>
</dbReference>
<accession>A0ABP3Y185</accession>
<evidence type="ECO:0000259" key="7">
    <source>
        <dbReference type="Pfam" id="PF00408"/>
    </source>
</evidence>
<reference evidence="12" key="1">
    <citation type="journal article" date="2019" name="Int. J. Syst. Evol. Microbiol.">
        <title>The Global Catalogue of Microorganisms (GCM) 10K type strain sequencing project: providing services to taxonomists for standard genome sequencing and annotation.</title>
        <authorList>
            <consortium name="The Broad Institute Genomics Platform"/>
            <consortium name="The Broad Institute Genome Sequencing Center for Infectious Disease"/>
            <person name="Wu L."/>
            <person name="Ma J."/>
        </authorList>
    </citation>
    <scope>NUCLEOTIDE SEQUENCE [LARGE SCALE GENOMIC DNA]</scope>
    <source>
        <strain evidence="12">JCM 16083</strain>
    </source>
</reference>
<dbReference type="Pfam" id="PF02878">
    <property type="entry name" value="PGM_PMM_I"/>
    <property type="match status" value="1"/>
</dbReference>
<protein>
    <submittedName>
        <fullName evidence="11">Phosphoglucomutase/phosphomannomutase family protein</fullName>
    </submittedName>
</protein>
<dbReference type="Proteomes" id="UP001501126">
    <property type="component" value="Unassembled WGS sequence"/>
</dbReference>
<dbReference type="SUPFAM" id="SSF53738">
    <property type="entry name" value="Phosphoglucomutase, first 3 domains"/>
    <property type="match status" value="2"/>
</dbReference>
<evidence type="ECO:0000313" key="12">
    <source>
        <dbReference type="Proteomes" id="UP001501126"/>
    </source>
</evidence>
<feature type="domain" description="Alpha-D-phosphohexomutase alpha/beta/alpha" evidence="9">
    <location>
        <begin position="164"/>
        <end position="261"/>
    </location>
</feature>
<comment type="cofactor">
    <cofactor evidence="1">
        <name>Mg(2+)</name>
        <dbReference type="ChEBI" id="CHEBI:18420"/>
    </cofactor>
</comment>
<feature type="domain" description="Alpha-D-phosphohexomutase C-terminal" evidence="7">
    <location>
        <begin position="415"/>
        <end position="459"/>
    </location>
</feature>
<evidence type="ECO:0000259" key="9">
    <source>
        <dbReference type="Pfam" id="PF02879"/>
    </source>
</evidence>
<keyword evidence="12" id="KW-1185">Reference proteome</keyword>
<dbReference type="InterPro" id="IPR005843">
    <property type="entry name" value="A-D-PHexomutase_C"/>
</dbReference>
<evidence type="ECO:0000256" key="6">
    <source>
        <dbReference type="ARBA" id="ARBA00023235"/>
    </source>
</evidence>
<dbReference type="InterPro" id="IPR005844">
    <property type="entry name" value="A-D-PHexomutase_a/b/a-I"/>
</dbReference>
<dbReference type="PRINTS" id="PR00509">
    <property type="entry name" value="PGMPMM"/>
</dbReference>
<dbReference type="Pfam" id="PF00408">
    <property type="entry name" value="PGM_PMM_IV"/>
    <property type="match status" value="1"/>
</dbReference>
<proteinExistence type="inferred from homology"/>
<keyword evidence="6" id="KW-0413">Isomerase</keyword>
<dbReference type="InterPro" id="IPR005845">
    <property type="entry name" value="A-D-PHexomutase_a/b/a-II"/>
</dbReference>
<dbReference type="Gene3D" id="3.40.120.10">
    <property type="entry name" value="Alpha-D-Glucose-1,6-Bisphosphate, subunit A, domain 3"/>
    <property type="match status" value="3"/>
</dbReference>
<evidence type="ECO:0000256" key="3">
    <source>
        <dbReference type="ARBA" id="ARBA00022553"/>
    </source>
</evidence>
<sequence length="469" mass="52472">MNVTKIKFGTDGWRSIIGEDYTTQNVARVSEAVAVWLLENYDLPSVVLGHDCRFGGELFLQTAAKVFVKNGIAVKYAKGFVSTPMVSLGAVRYEASLGIVFTASHNPPGYNGYKLKAHYGGPLSPAKVQEIEDGIPDHANEYRDFTWEEVLETGLASSVDLEREYIDTVRNAFDLEAIQKSGVRLAFDAMYGAGQNVVRQILPDTKELHCEHNPSFKGQAPEPIAKNLQELSAFIKASKSIDCALATDGDADRIGLYDAKGEFVDSHHIILLLIHYLVKYKGMTGKVVTAFSCTPRIERMCKHYGLDHETVKIGFKYIAGIMVDEDVLLGGEESGGIAVKGHIPERDGIWMGLIIWEFMAKSGKTLDDLIEEVYEIVGAFKFERSDLYITEELKQTIIANCKANKYTSFGKYQVQRVETTDGFKFFFDDDRWLMIRPSGTEPVLRTYAEAPTLEEVREILRICEETITH</sequence>
<dbReference type="Pfam" id="PF02879">
    <property type="entry name" value="PGM_PMM_II"/>
    <property type="match status" value="1"/>
</dbReference>
<organism evidence="11 12">
    <name type="scientific">Wandonia haliotis</name>
    <dbReference type="NCBI Taxonomy" id="574963"/>
    <lineage>
        <taxon>Bacteria</taxon>
        <taxon>Pseudomonadati</taxon>
        <taxon>Bacteroidota</taxon>
        <taxon>Flavobacteriia</taxon>
        <taxon>Flavobacteriales</taxon>
        <taxon>Crocinitomicaceae</taxon>
        <taxon>Wandonia</taxon>
    </lineage>
</organism>
<gene>
    <name evidence="11" type="ORF">GCM10009118_17650</name>
</gene>
<evidence type="ECO:0000259" key="8">
    <source>
        <dbReference type="Pfam" id="PF02878"/>
    </source>
</evidence>
<evidence type="ECO:0000256" key="1">
    <source>
        <dbReference type="ARBA" id="ARBA00001946"/>
    </source>
</evidence>
<evidence type="ECO:0000256" key="4">
    <source>
        <dbReference type="ARBA" id="ARBA00022723"/>
    </source>
</evidence>
<evidence type="ECO:0000256" key="5">
    <source>
        <dbReference type="ARBA" id="ARBA00022842"/>
    </source>
</evidence>
<dbReference type="EMBL" id="BAAAFH010000011">
    <property type="protein sequence ID" value="GAA0875356.1"/>
    <property type="molecule type" value="Genomic_DNA"/>
</dbReference>
<keyword evidence="5" id="KW-0460">Magnesium</keyword>
<evidence type="ECO:0000256" key="2">
    <source>
        <dbReference type="ARBA" id="ARBA00010231"/>
    </source>
</evidence>
<dbReference type="InterPro" id="IPR005846">
    <property type="entry name" value="A-D-PHexomutase_a/b/a-III"/>
</dbReference>
<dbReference type="InterPro" id="IPR016055">
    <property type="entry name" value="A-D-PHexomutase_a/b/a-I/II/III"/>
</dbReference>
<evidence type="ECO:0000259" key="10">
    <source>
        <dbReference type="Pfam" id="PF02880"/>
    </source>
</evidence>
<dbReference type="Pfam" id="PF02880">
    <property type="entry name" value="PGM_PMM_III"/>
    <property type="match status" value="1"/>
</dbReference>
<keyword evidence="3" id="KW-0597">Phosphoprotein</keyword>
<dbReference type="PANTHER" id="PTHR45745">
    <property type="entry name" value="PHOSPHOMANNOMUTASE 45A"/>
    <property type="match status" value="1"/>
</dbReference>
<dbReference type="InterPro" id="IPR036900">
    <property type="entry name" value="A-D-PHexomutase_C_sf"/>
</dbReference>
<comment type="caution">
    <text evidence="11">The sequence shown here is derived from an EMBL/GenBank/DDBJ whole genome shotgun (WGS) entry which is preliminary data.</text>
</comment>
<feature type="domain" description="Alpha-D-phosphohexomutase alpha/beta/alpha" evidence="10">
    <location>
        <begin position="265"/>
        <end position="375"/>
    </location>
</feature>
<dbReference type="PANTHER" id="PTHR45745:SF1">
    <property type="entry name" value="PHOSPHOGLUCOMUTASE 2B-RELATED"/>
    <property type="match status" value="1"/>
</dbReference>
<comment type="similarity">
    <text evidence="2">Belongs to the phosphohexose mutase family.</text>
</comment>